<organism evidence="3 4">
    <name type="scientific">Helicoverpa armigera</name>
    <name type="common">Cotton bollworm</name>
    <name type="synonym">Heliothis armigera</name>
    <dbReference type="NCBI Taxonomy" id="29058"/>
    <lineage>
        <taxon>Eukaryota</taxon>
        <taxon>Metazoa</taxon>
        <taxon>Ecdysozoa</taxon>
        <taxon>Arthropoda</taxon>
        <taxon>Hexapoda</taxon>
        <taxon>Insecta</taxon>
        <taxon>Pterygota</taxon>
        <taxon>Neoptera</taxon>
        <taxon>Endopterygota</taxon>
        <taxon>Lepidoptera</taxon>
        <taxon>Glossata</taxon>
        <taxon>Ditrysia</taxon>
        <taxon>Noctuoidea</taxon>
        <taxon>Noctuidae</taxon>
        <taxon>Heliothinae</taxon>
        <taxon>Helicoverpa</taxon>
    </lineage>
</organism>
<dbReference type="EMBL" id="KZ149958">
    <property type="protein sequence ID" value="PZC76448.1"/>
    <property type="molecule type" value="Genomic_DNA"/>
</dbReference>
<dbReference type="GO" id="GO:0005975">
    <property type="term" value="P:carbohydrate metabolic process"/>
    <property type="evidence" value="ECO:0007669"/>
    <property type="project" value="InterPro"/>
</dbReference>
<dbReference type="Pfam" id="PF02709">
    <property type="entry name" value="Glyco_transf_7C"/>
    <property type="match status" value="1"/>
</dbReference>
<dbReference type="PANTHER" id="PTHR19300">
    <property type="entry name" value="BETA-1,4-GALACTOSYLTRANSFERASE"/>
    <property type="match status" value="1"/>
</dbReference>
<gene>
    <name evidence="3" type="primary">HaOG204687</name>
    <name evidence="3" type="ORF">B5X24_HaOG204687</name>
</gene>
<evidence type="ECO:0000259" key="2">
    <source>
        <dbReference type="Pfam" id="PF02709"/>
    </source>
</evidence>
<dbReference type="InterPro" id="IPR027791">
    <property type="entry name" value="Galactosyl_T_C"/>
</dbReference>
<dbReference type="InterPro" id="IPR003859">
    <property type="entry name" value="Galactosyl_T"/>
</dbReference>
<keyword evidence="1" id="KW-0808">Transferase</keyword>
<sequence>MMKFNTFNCVVFHDLDLLPMDENILYNCPTLPRHMCAVVNDTNMEKNYNVSYKHKSLFGGVVAMTIEQFQRANGFSNLYFGWGGEDNDMYWRLRASGYPVVRYQAHVGIYHILPHLREPANPFRHHLLSRAVERYKVDGLSNSEYYVVNTNFYHLCTHIVVQINPRDDNITELNLKWGKSFYKF</sequence>
<dbReference type="AlphaFoldDB" id="A0A2W1BNB8"/>
<dbReference type="SUPFAM" id="SSF53448">
    <property type="entry name" value="Nucleotide-diphospho-sugar transferases"/>
    <property type="match status" value="1"/>
</dbReference>
<dbReference type="GO" id="GO:0006688">
    <property type="term" value="P:glycosphingolipid biosynthetic process"/>
    <property type="evidence" value="ECO:0007669"/>
    <property type="project" value="TreeGrafter"/>
</dbReference>
<dbReference type="PRINTS" id="PR02050">
    <property type="entry name" value="B14GALTRFASE"/>
</dbReference>
<dbReference type="GO" id="GO:0016020">
    <property type="term" value="C:membrane"/>
    <property type="evidence" value="ECO:0007669"/>
    <property type="project" value="GOC"/>
</dbReference>
<proteinExistence type="predicted"/>
<evidence type="ECO:0000313" key="4">
    <source>
        <dbReference type="Proteomes" id="UP000249218"/>
    </source>
</evidence>
<dbReference type="Gene3D" id="3.90.550.10">
    <property type="entry name" value="Spore Coat Polysaccharide Biosynthesis Protein SpsA, Chain A"/>
    <property type="match status" value="1"/>
</dbReference>
<dbReference type="OrthoDB" id="10038994at2759"/>
<reference evidence="3 4" key="1">
    <citation type="journal article" date="2017" name="BMC Biol.">
        <title>Genomic innovations, transcriptional plasticity and gene loss underlying the evolution and divergence of two highly polyphagous and invasive Helicoverpa pest species.</title>
        <authorList>
            <person name="Pearce S.L."/>
            <person name="Clarke D.F."/>
            <person name="East P.D."/>
            <person name="Elfekih S."/>
            <person name="Gordon K.H."/>
            <person name="Jermiin L.S."/>
            <person name="McGaughran A."/>
            <person name="Oakeshott J.G."/>
            <person name="Papanikolaou A."/>
            <person name="Perera O.P."/>
            <person name="Rane R.V."/>
            <person name="Richards S."/>
            <person name="Tay W.T."/>
            <person name="Walsh T.K."/>
            <person name="Anderson A."/>
            <person name="Anderson C.J."/>
            <person name="Asgari S."/>
            <person name="Board P.G."/>
            <person name="Bretschneider A."/>
            <person name="Campbell P.M."/>
            <person name="Chertemps T."/>
            <person name="Christeller J.T."/>
            <person name="Coppin C.W."/>
            <person name="Downes S.J."/>
            <person name="Duan G."/>
            <person name="Farnsworth C.A."/>
            <person name="Good R.T."/>
            <person name="Han L.B."/>
            <person name="Han Y.C."/>
            <person name="Hatje K."/>
            <person name="Horne I."/>
            <person name="Huang Y.P."/>
            <person name="Hughes D.S."/>
            <person name="Jacquin-Joly E."/>
            <person name="James W."/>
            <person name="Jhangiani S."/>
            <person name="Kollmar M."/>
            <person name="Kuwar S.S."/>
            <person name="Li S."/>
            <person name="Liu N.Y."/>
            <person name="Maibeche M.T."/>
            <person name="Miller J.R."/>
            <person name="Montagne N."/>
            <person name="Perry T."/>
            <person name="Qu J."/>
            <person name="Song S.V."/>
            <person name="Sutton G.G."/>
            <person name="Vogel H."/>
            <person name="Walenz B.P."/>
            <person name="Xu W."/>
            <person name="Zhang H.J."/>
            <person name="Zou Z."/>
            <person name="Batterham P."/>
            <person name="Edwards O.R."/>
            <person name="Feyereisen R."/>
            <person name="Gibbs R.A."/>
            <person name="Heckel D.G."/>
            <person name="McGrath A."/>
            <person name="Robin C."/>
            <person name="Scherer S.E."/>
            <person name="Worley K.C."/>
            <person name="Wu Y.D."/>
        </authorList>
    </citation>
    <scope>NUCLEOTIDE SEQUENCE [LARGE SCALE GENOMIC DNA]</scope>
    <source>
        <strain evidence="3">Harm_GR_Male_#8</strain>
        <tissue evidence="3">Whole organism</tissue>
    </source>
</reference>
<evidence type="ECO:0000256" key="1">
    <source>
        <dbReference type="ARBA" id="ARBA00022679"/>
    </source>
</evidence>
<dbReference type="PANTHER" id="PTHR19300:SF57">
    <property type="entry name" value="BETA-1,4-N-ACETYLGALACTOSAMINYLTRANSFERASE"/>
    <property type="match status" value="1"/>
</dbReference>
<dbReference type="UniPathway" id="UPA00378"/>
<keyword evidence="4" id="KW-1185">Reference proteome</keyword>
<evidence type="ECO:0000313" key="3">
    <source>
        <dbReference type="EMBL" id="PZC76448.1"/>
    </source>
</evidence>
<accession>A0A2W1BNB8</accession>
<dbReference type="GO" id="GO:0008378">
    <property type="term" value="F:galactosyltransferase activity"/>
    <property type="evidence" value="ECO:0007669"/>
    <property type="project" value="TreeGrafter"/>
</dbReference>
<dbReference type="Proteomes" id="UP000249218">
    <property type="component" value="Unassembled WGS sequence"/>
</dbReference>
<dbReference type="GO" id="GO:0033842">
    <property type="term" value="F:N-acetyl-beta-glucosaminyl-derivative 4-beta-N-acetylgalactosaminyltransferase activity"/>
    <property type="evidence" value="ECO:0007669"/>
    <property type="project" value="TreeGrafter"/>
</dbReference>
<dbReference type="GO" id="GO:0005794">
    <property type="term" value="C:Golgi apparatus"/>
    <property type="evidence" value="ECO:0007669"/>
    <property type="project" value="TreeGrafter"/>
</dbReference>
<feature type="domain" description="Galactosyltransferase C-terminal" evidence="2">
    <location>
        <begin position="46"/>
        <end position="115"/>
    </location>
</feature>
<name>A0A2W1BNB8_HELAM</name>
<dbReference type="InterPro" id="IPR029044">
    <property type="entry name" value="Nucleotide-diphossugar_trans"/>
</dbReference>
<protein>
    <recommendedName>
        <fullName evidence="2">Galactosyltransferase C-terminal domain-containing protein</fullName>
    </recommendedName>
</protein>